<keyword evidence="4" id="KW-1185">Reference proteome</keyword>
<evidence type="ECO:0000313" key="4">
    <source>
        <dbReference type="Proteomes" id="UP001302602"/>
    </source>
</evidence>
<dbReference type="AlphaFoldDB" id="A0AAN6TW39"/>
<gene>
    <name evidence="3" type="ORF">N657DRAFT_692360</name>
</gene>
<organism evidence="3 4">
    <name type="scientific">Parathielavia appendiculata</name>
    <dbReference type="NCBI Taxonomy" id="2587402"/>
    <lineage>
        <taxon>Eukaryota</taxon>
        <taxon>Fungi</taxon>
        <taxon>Dikarya</taxon>
        <taxon>Ascomycota</taxon>
        <taxon>Pezizomycotina</taxon>
        <taxon>Sordariomycetes</taxon>
        <taxon>Sordariomycetidae</taxon>
        <taxon>Sordariales</taxon>
        <taxon>Chaetomiaceae</taxon>
        <taxon>Parathielavia</taxon>
    </lineage>
</organism>
<reference evidence="3" key="1">
    <citation type="journal article" date="2023" name="Mol. Phylogenet. Evol.">
        <title>Genome-scale phylogeny and comparative genomics of the fungal order Sordariales.</title>
        <authorList>
            <person name="Hensen N."/>
            <person name="Bonometti L."/>
            <person name="Westerberg I."/>
            <person name="Brannstrom I.O."/>
            <person name="Guillou S."/>
            <person name="Cros-Aarteil S."/>
            <person name="Calhoun S."/>
            <person name="Haridas S."/>
            <person name="Kuo A."/>
            <person name="Mondo S."/>
            <person name="Pangilinan J."/>
            <person name="Riley R."/>
            <person name="LaButti K."/>
            <person name="Andreopoulos B."/>
            <person name="Lipzen A."/>
            <person name="Chen C."/>
            <person name="Yan M."/>
            <person name="Daum C."/>
            <person name="Ng V."/>
            <person name="Clum A."/>
            <person name="Steindorff A."/>
            <person name="Ohm R.A."/>
            <person name="Martin F."/>
            <person name="Silar P."/>
            <person name="Natvig D.O."/>
            <person name="Lalanne C."/>
            <person name="Gautier V."/>
            <person name="Ament-Velasquez S.L."/>
            <person name="Kruys A."/>
            <person name="Hutchinson M.I."/>
            <person name="Powell A.J."/>
            <person name="Barry K."/>
            <person name="Miller A.N."/>
            <person name="Grigoriev I.V."/>
            <person name="Debuchy R."/>
            <person name="Gladieux P."/>
            <person name="Hiltunen Thoren M."/>
            <person name="Johannesson H."/>
        </authorList>
    </citation>
    <scope>NUCLEOTIDE SEQUENCE</scope>
    <source>
        <strain evidence="3">CBS 731.68</strain>
    </source>
</reference>
<dbReference type="Proteomes" id="UP001302602">
    <property type="component" value="Unassembled WGS sequence"/>
</dbReference>
<feature type="region of interest" description="Disordered" evidence="1">
    <location>
        <begin position="192"/>
        <end position="330"/>
    </location>
</feature>
<protein>
    <submittedName>
        <fullName evidence="3">Uncharacterized protein</fullName>
    </submittedName>
</protein>
<proteinExistence type="predicted"/>
<dbReference type="GeneID" id="87833927"/>
<feature type="region of interest" description="Disordered" evidence="1">
    <location>
        <begin position="352"/>
        <end position="411"/>
    </location>
</feature>
<keyword evidence="2" id="KW-0732">Signal</keyword>
<dbReference type="RefSeq" id="XP_062645056.1">
    <property type="nucleotide sequence ID" value="XM_062797160.1"/>
</dbReference>
<accession>A0AAN6TW39</accession>
<feature type="compositionally biased region" description="Low complexity" evidence="1">
    <location>
        <begin position="204"/>
        <end position="218"/>
    </location>
</feature>
<feature type="signal peptide" evidence="2">
    <location>
        <begin position="1"/>
        <end position="22"/>
    </location>
</feature>
<sequence>MSNLGHLLLLAATLGRVRPAIALPQGLPPSPTGLDCTLHGNHWDCVAPCATHTSTRYGIATSVTDYQSWRSSMNSVYSTSGVRFSGPSIPVYTTTATFGNGDKVTATVYYNSAALSSAGYSFTTSVTTITSCPPTTTPTLPPSPSASLCSPHGDHWHCEPLPLTTPPGSSAFPSSSATGTCEPHGDHWHCPPGVPYPTMPPPGTTTAPAPSTSTSPGACEPHGDHWHCPPGVSEPSTPPPGATTAPPASTSSSGECEPHGNHWHCPPGVSEPSAPPPAVTQTSKPGSGSGQCEPHGDHWHCPPGVPEPSTPPAGATKTGSGSAPGKCEPHGDHWHCPDGVMAFWSPRLHRPVLPRPGPEPGLASASHTVTTGTARLVSRSRPRSRASASPPSRPLSDPPAPPAKPPLSRRGQAPLPCPRCLLLSGLWPPFSSLALLLPRLGKFQCLLVLCDASRITSWLWLSVLRSDQSNFDAPGEINPRPNLQSSDLCLTDLTC</sequence>
<evidence type="ECO:0000313" key="3">
    <source>
        <dbReference type="EMBL" id="KAK4121285.1"/>
    </source>
</evidence>
<comment type="caution">
    <text evidence="3">The sequence shown here is derived from an EMBL/GenBank/DDBJ whole genome shotgun (WGS) entry which is preliminary data.</text>
</comment>
<dbReference type="EMBL" id="MU853234">
    <property type="protein sequence ID" value="KAK4121285.1"/>
    <property type="molecule type" value="Genomic_DNA"/>
</dbReference>
<feature type="compositionally biased region" description="Pro residues" evidence="1">
    <location>
        <begin position="192"/>
        <end position="203"/>
    </location>
</feature>
<evidence type="ECO:0000256" key="1">
    <source>
        <dbReference type="SAM" id="MobiDB-lite"/>
    </source>
</evidence>
<feature type="compositionally biased region" description="Low complexity" evidence="1">
    <location>
        <begin position="242"/>
        <end position="255"/>
    </location>
</feature>
<reference evidence="3" key="2">
    <citation type="submission" date="2023-05" db="EMBL/GenBank/DDBJ databases">
        <authorList>
            <consortium name="Lawrence Berkeley National Laboratory"/>
            <person name="Steindorff A."/>
            <person name="Hensen N."/>
            <person name="Bonometti L."/>
            <person name="Westerberg I."/>
            <person name="Brannstrom I.O."/>
            <person name="Guillou S."/>
            <person name="Cros-Aarteil S."/>
            <person name="Calhoun S."/>
            <person name="Haridas S."/>
            <person name="Kuo A."/>
            <person name="Mondo S."/>
            <person name="Pangilinan J."/>
            <person name="Riley R."/>
            <person name="Labutti K."/>
            <person name="Andreopoulos B."/>
            <person name="Lipzen A."/>
            <person name="Chen C."/>
            <person name="Yanf M."/>
            <person name="Daum C."/>
            <person name="Ng V."/>
            <person name="Clum A."/>
            <person name="Ohm R."/>
            <person name="Martin F."/>
            <person name="Silar P."/>
            <person name="Natvig D."/>
            <person name="Lalanne C."/>
            <person name="Gautier V."/>
            <person name="Ament-Velasquez S.L."/>
            <person name="Kruys A."/>
            <person name="Hutchinson M.I."/>
            <person name="Powell A.J."/>
            <person name="Barry K."/>
            <person name="Miller A.N."/>
            <person name="Grigoriev I.V."/>
            <person name="Debuchy R."/>
            <person name="Gladieux P."/>
            <person name="Thoren M.H."/>
            <person name="Johannesson H."/>
        </authorList>
    </citation>
    <scope>NUCLEOTIDE SEQUENCE</scope>
    <source>
        <strain evidence="3">CBS 731.68</strain>
    </source>
</reference>
<feature type="region of interest" description="Disordered" evidence="1">
    <location>
        <begin position="167"/>
        <end position="186"/>
    </location>
</feature>
<feature type="compositionally biased region" description="Low complexity" evidence="1">
    <location>
        <begin position="167"/>
        <end position="180"/>
    </location>
</feature>
<name>A0AAN6TW39_9PEZI</name>
<evidence type="ECO:0000256" key="2">
    <source>
        <dbReference type="SAM" id="SignalP"/>
    </source>
</evidence>
<feature type="compositionally biased region" description="Pro residues" evidence="1">
    <location>
        <begin position="391"/>
        <end position="405"/>
    </location>
</feature>
<feature type="chain" id="PRO_5042954571" evidence="2">
    <location>
        <begin position="23"/>
        <end position="495"/>
    </location>
</feature>